<dbReference type="NCBIfam" id="TIGR01928">
    <property type="entry name" value="menC_lowGC_arch"/>
    <property type="match status" value="1"/>
</dbReference>
<dbReference type="InterPro" id="IPR029065">
    <property type="entry name" value="Enolase_C-like"/>
</dbReference>
<dbReference type="SMART" id="SM00922">
    <property type="entry name" value="MR_MLE"/>
    <property type="match status" value="1"/>
</dbReference>
<dbReference type="GO" id="GO:0046872">
    <property type="term" value="F:metal ion binding"/>
    <property type="evidence" value="ECO:0007669"/>
    <property type="project" value="UniProtKB-KW"/>
</dbReference>
<dbReference type="PANTHER" id="PTHR48073">
    <property type="entry name" value="O-SUCCINYLBENZOATE SYNTHASE-RELATED"/>
    <property type="match status" value="1"/>
</dbReference>
<dbReference type="Gene3D" id="3.20.20.120">
    <property type="entry name" value="Enolase-like C-terminal domain"/>
    <property type="match status" value="1"/>
</dbReference>
<name>A0A6J6HPT6_9ZZZZ</name>
<dbReference type="AlphaFoldDB" id="A0A6J6HPT6"/>
<feature type="domain" description="Mandelate racemase/muconate lactonizing enzyme C-terminal" evidence="6">
    <location>
        <begin position="143"/>
        <end position="236"/>
    </location>
</feature>
<dbReference type="SFLD" id="SFLDF00009">
    <property type="entry name" value="o-succinylbenzoate_synthase"/>
    <property type="match status" value="1"/>
</dbReference>
<dbReference type="PANTHER" id="PTHR48073:SF5">
    <property type="entry name" value="O-SUCCINYLBENZOATE SYNTHASE"/>
    <property type="match status" value="1"/>
</dbReference>
<evidence type="ECO:0000313" key="7">
    <source>
        <dbReference type="EMBL" id="CAB4613054.1"/>
    </source>
</evidence>
<organism evidence="7">
    <name type="scientific">freshwater metagenome</name>
    <dbReference type="NCBI Taxonomy" id="449393"/>
    <lineage>
        <taxon>unclassified sequences</taxon>
        <taxon>metagenomes</taxon>
        <taxon>ecological metagenomes</taxon>
    </lineage>
</organism>
<evidence type="ECO:0000259" key="6">
    <source>
        <dbReference type="SMART" id="SM00922"/>
    </source>
</evidence>
<dbReference type="GO" id="GO:0009234">
    <property type="term" value="P:menaquinone biosynthetic process"/>
    <property type="evidence" value="ECO:0007669"/>
    <property type="project" value="InterPro"/>
</dbReference>
<evidence type="ECO:0000256" key="1">
    <source>
        <dbReference type="ARBA" id="ARBA00001968"/>
    </source>
</evidence>
<dbReference type="InterPro" id="IPR013342">
    <property type="entry name" value="Mandelate_racemase_C"/>
</dbReference>
<evidence type="ECO:0000256" key="2">
    <source>
        <dbReference type="ARBA" id="ARBA00022723"/>
    </source>
</evidence>
<protein>
    <recommendedName>
        <fullName evidence="5">o-succinylbenzoate synthase</fullName>
        <ecNumber evidence="5">4.2.1.113</ecNumber>
    </recommendedName>
</protein>
<reference evidence="7" key="1">
    <citation type="submission" date="2020-05" db="EMBL/GenBank/DDBJ databases">
        <authorList>
            <person name="Chiriac C."/>
            <person name="Salcher M."/>
            <person name="Ghai R."/>
            <person name="Kavagutti S V."/>
        </authorList>
    </citation>
    <scope>NUCLEOTIDE SEQUENCE</scope>
</reference>
<dbReference type="GO" id="GO:0043748">
    <property type="term" value="F:O-succinylbenzoate synthase activity"/>
    <property type="evidence" value="ECO:0007669"/>
    <property type="project" value="UniProtKB-EC"/>
</dbReference>
<dbReference type="InterPro" id="IPR036849">
    <property type="entry name" value="Enolase-like_C_sf"/>
</dbReference>
<proteinExistence type="predicted"/>
<dbReference type="SUPFAM" id="SSF54826">
    <property type="entry name" value="Enolase N-terminal domain-like"/>
    <property type="match status" value="1"/>
</dbReference>
<keyword evidence="4" id="KW-0456">Lyase</keyword>
<sequence>MRIDRIRVFRTPLNLVDPLRTSDGIHQSRIATLIELTDSDGRIGWGENVAPAGVAYVGESAESSAHAMTDLLAPLLAGRDIDVFEMLPDTWWGIEGHLFAKHALESAVWDIHARTENKSLREVLGGTRTSIAPGVVVGIADTIEATVAEVERRISQGYARVKVKIAPGHDVAVLRAIRESCGDALVLQADANAAYSRQEIDHLCSLDEFNLQFVEQPFAATDLPSHVLLAQRSTTAICLDESVCSVGELMTAIEMKACSVVNIKPSRVGGIGAAVQMHHILKSHEMNAWVGGMLESGVGRASCLALASLPGFTMTPDLSASSRYFASDLTEPFEMVNGEIAVPTGVGIGVTPTEAVLSSPETQIQTVFQR</sequence>
<dbReference type="InterPro" id="IPR010197">
    <property type="entry name" value="OSBS/NAAAR"/>
</dbReference>
<keyword evidence="3" id="KW-0460">Magnesium</keyword>
<dbReference type="Gene3D" id="3.30.390.10">
    <property type="entry name" value="Enolase-like, N-terminal domain"/>
    <property type="match status" value="1"/>
</dbReference>
<dbReference type="Pfam" id="PF02746">
    <property type="entry name" value="MR_MLE_N"/>
    <property type="match status" value="1"/>
</dbReference>
<dbReference type="EMBL" id="CAEZUX010000046">
    <property type="protein sequence ID" value="CAB4613054.1"/>
    <property type="molecule type" value="Genomic_DNA"/>
</dbReference>
<dbReference type="EC" id="4.2.1.113" evidence="5"/>
<dbReference type="InterPro" id="IPR013341">
    <property type="entry name" value="Mandelate_racemase_N_dom"/>
</dbReference>
<evidence type="ECO:0000256" key="4">
    <source>
        <dbReference type="ARBA" id="ARBA00023239"/>
    </source>
</evidence>
<dbReference type="InterPro" id="IPR029017">
    <property type="entry name" value="Enolase-like_N"/>
</dbReference>
<dbReference type="SFLD" id="SFLDG00180">
    <property type="entry name" value="muconate_cycloisomerase"/>
    <property type="match status" value="1"/>
</dbReference>
<comment type="cofactor">
    <cofactor evidence="1">
        <name>a divalent metal cation</name>
        <dbReference type="ChEBI" id="CHEBI:60240"/>
    </cofactor>
</comment>
<keyword evidence="2" id="KW-0479">Metal-binding</keyword>
<evidence type="ECO:0000256" key="3">
    <source>
        <dbReference type="ARBA" id="ARBA00022842"/>
    </source>
</evidence>
<dbReference type="SFLD" id="SFLDS00001">
    <property type="entry name" value="Enolase"/>
    <property type="match status" value="1"/>
</dbReference>
<dbReference type="SUPFAM" id="SSF51604">
    <property type="entry name" value="Enolase C-terminal domain-like"/>
    <property type="match status" value="1"/>
</dbReference>
<accession>A0A6J6HPT6</accession>
<evidence type="ECO:0000256" key="5">
    <source>
        <dbReference type="ARBA" id="ARBA00029491"/>
    </source>
</evidence>
<dbReference type="Pfam" id="PF13378">
    <property type="entry name" value="MR_MLE_C"/>
    <property type="match status" value="1"/>
</dbReference>
<gene>
    <name evidence="7" type="ORF">UFOPK1874_00555</name>
</gene>
<dbReference type="GO" id="GO:0016854">
    <property type="term" value="F:racemase and epimerase activity"/>
    <property type="evidence" value="ECO:0007669"/>
    <property type="project" value="UniProtKB-ARBA"/>
</dbReference>